<sequence>VHIQDPTVLEYIDETYSSRDDQVEVEYCVTAVYNDNIESQSVCDKLNYTVTSLDNIQSDTSLKIYPNPASHVLRIEGLSRNKSTIELYNALGICVLREETHSEKTEIDVSRLNDGVYLIKVVGGNKTTTEKVEIKRP</sequence>
<protein>
    <recommendedName>
        <fullName evidence="1">Secretion system C-terminal sorting domain-containing protein</fullName>
    </recommendedName>
</protein>
<name>A0A0A2F8P4_9PORP</name>
<dbReference type="EMBL" id="JRAK01000138">
    <property type="protein sequence ID" value="KGN84809.1"/>
    <property type="molecule type" value="Genomic_DNA"/>
</dbReference>
<evidence type="ECO:0000259" key="1">
    <source>
        <dbReference type="Pfam" id="PF18962"/>
    </source>
</evidence>
<dbReference type="NCBIfam" id="TIGR04183">
    <property type="entry name" value="Por_Secre_tail"/>
    <property type="match status" value="1"/>
</dbReference>
<feature type="non-terminal residue" evidence="2">
    <location>
        <position position="1"/>
    </location>
</feature>
<evidence type="ECO:0000313" key="2">
    <source>
        <dbReference type="EMBL" id="KGN84809.1"/>
    </source>
</evidence>
<keyword evidence="3" id="KW-1185">Reference proteome</keyword>
<reference evidence="2 3" key="1">
    <citation type="submission" date="2014-08" db="EMBL/GenBank/DDBJ databases">
        <title>Porphyromonas gulae strain:COT-052_OH3439 Genome sequencing.</title>
        <authorList>
            <person name="Wallis C."/>
            <person name="Deusch O."/>
            <person name="O'Flynn C."/>
            <person name="Davis I."/>
            <person name="Jospin G."/>
            <person name="Darling A.E."/>
            <person name="Coil D.A."/>
            <person name="Alexiev A."/>
            <person name="Horsfall A."/>
            <person name="Kirkwood N."/>
            <person name="Harris S."/>
            <person name="Eisen J.A."/>
        </authorList>
    </citation>
    <scope>NUCLEOTIDE SEQUENCE [LARGE SCALE GENOMIC DNA]</scope>
    <source>
        <strain evidence="3">COT-052 OH3439</strain>
    </source>
</reference>
<dbReference type="Pfam" id="PF18962">
    <property type="entry name" value="Por_Secre_tail"/>
    <property type="match status" value="1"/>
</dbReference>
<evidence type="ECO:0000313" key="3">
    <source>
        <dbReference type="Proteomes" id="UP000030146"/>
    </source>
</evidence>
<comment type="caution">
    <text evidence="2">The sequence shown here is derived from an EMBL/GenBank/DDBJ whole genome shotgun (WGS) entry which is preliminary data.</text>
</comment>
<accession>A0A0A2F8P4</accession>
<proteinExistence type="predicted"/>
<dbReference type="RefSeq" id="WP_039426354.1">
    <property type="nucleotide sequence ID" value="NZ_JRAK01000138.1"/>
</dbReference>
<feature type="domain" description="Secretion system C-terminal sorting" evidence="1">
    <location>
        <begin position="64"/>
        <end position="133"/>
    </location>
</feature>
<dbReference type="InterPro" id="IPR026444">
    <property type="entry name" value="Secre_tail"/>
</dbReference>
<dbReference type="AlphaFoldDB" id="A0A0A2F8P4"/>
<organism evidence="2 3">
    <name type="scientific">Porphyromonas gulae</name>
    <dbReference type="NCBI Taxonomy" id="111105"/>
    <lineage>
        <taxon>Bacteria</taxon>
        <taxon>Pseudomonadati</taxon>
        <taxon>Bacteroidota</taxon>
        <taxon>Bacteroidia</taxon>
        <taxon>Bacteroidales</taxon>
        <taxon>Porphyromonadaceae</taxon>
        <taxon>Porphyromonas</taxon>
    </lineage>
</organism>
<dbReference type="Proteomes" id="UP000030146">
    <property type="component" value="Unassembled WGS sequence"/>
</dbReference>
<gene>
    <name evidence="2" type="ORF">HR15_10270</name>
</gene>